<keyword evidence="3" id="KW-0732">Signal</keyword>
<keyword evidence="2" id="KW-0560">Oxidoreductase</keyword>
<dbReference type="PANTHER" id="PTHR13878">
    <property type="entry name" value="GULONOLACTONE OXIDASE"/>
    <property type="match status" value="1"/>
</dbReference>
<dbReference type="OrthoDB" id="9983560at2759"/>
<dbReference type="InterPro" id="IPR016169">
    <property type="entry name" value="FAD-bd_PCMH_sub2"/>
</dbReference>
<dbReference type="SUPFAM" id="SSF56176">
    <property type="entry name" value="FAD-binding/transporter-associated domain-like"/>
    <property type="match status" value="1"/>
</dbReference>
<comment type="caution">
    <text evidence="5">The sequence shown here is derived from an EMBL/GenBank/DDBJ whole genome shotgun (WGS) entry which is preliminary data.</text>
</comment>
<dbReference type="InterPro" id="IPR050432">
    <property type="entry name" value="FAD-linked_Oxidoreductases_BP"/>
</dbReference>
<dbReference type="PANTHER" id="PTHR13878:SF91">
    <property type="entry name" value="FAD BINDING DOMAIN PROTEIN (AFU_ORTHOLOGUE AFUA_6G12070)-RELATED"/>
    <property type="match status" value="1"/>
</dbReference>
<feature type="signal peptide" evidence="3">
    <location>
        <begin position="1"/>
        <end position="19"/>
    </location>
</feature>
<dbReference type="InterPro" id="IPR006094">
    <property type="entry name" value="Oxid_FAD_bind_N"/>
</dbReference>
<dbReference type="PROSITE" id="PS51387">
    <property type="entry name" value="FAD_PCMH"/>
    <property type="match status" value="1"/>
</dbReference>
<dbReference type="InterPro" id="IPR016166">
    <property type="entry name" value="FAD-bd_PCMH"/>
</dbReference>
<sequence>MSFLRFLISSFFLIGLASAESPTTLDWDSLNRTVGGRLKIGVPFAQPCFSLLNGGRANVATNTTNVQRSSPDMPITTTGDQCLLDFTNPSNPAAFSPPAQCQQGSVPNFYVDVKNPNDVLAGYAFSKKMKVPLLSKIPDTTTLAEALGRGRWHYGQISLNLLSSQRLLFTTKPTTAITIGAGQQFRTVYDFAAANNVTVIGGSDPSVAFSGGWVMGGGHGALSPALGLGVDRVLEFKIVTPDGHLRVANKCQNEDLFFALRGGGGGTFGVVLESTHIASSPDTGENTVKLIHALAKTAVQFAADGWGGYVTPTNGSGIWANPSSTAMTQRNPQSLSLKPSPLWWECHSICSGNFYGLPIGIPQVIASRLISSEKFKDETLIQGIADAFVEADFSQILAVPPFAFKDFDREGTPLTLFGEKRFGIAIVLTWDFNSTLAQRVDQYQKLTELWSVVREQTPGGGAYVSEADVFEPHFIESFWGQTNYAKLLAIKNKYDPDHLLDCWHCGKVGPTEARHRLKELRPVFGYAINKIWNHDLGWKAVNVMDTHKIYFTTIKPVRFKEIKDDDEEEVGPVVIWVGVHLGSRLASTTAHDTSLVLLTLLKDFGITDVHVHFRESNYARGVGAPLYAPRQ</sequence>
<evidence type="ECO:0000313" key="5">
    <source>
        <dbReference type="EMBL" id="KAF8883172.1"/>
    </source>
</evidence>
<protein>
    <recommendedName>
        <fullName evidence="4">FAD-binding PCMH-type domain-containing protein</fullName>
    </recommendedName>
</protein>
<evidence type="ECO:0000256" key="2">
    <source>
        <dbReference type="ARBA" id="ARBA00023002"/>
    </source>
</evidence>
<dbReference type="AlphaFoldDB" id="A0A9P5NGB1"/>
<keyword evidence="6" id="KW-1185">Reference proteome</keyword>
<dbReference type="Pfam" id="PF01565">
    <property type="entry name" value="FAD_binding_4"/>
    <property type="match status" value="1"/>
</dbReference>
<dbReference type="GO" id="GO:0071949">
    <property type="term" value="F:FAD binding"/>
    <property type="evidence" value="ECO:0007669"/>
    <property type="project" value="InterPro"/>
</dbReference>
<organism evidence="5 6">
    <name type="scientific">Gymnopilus junonius</name>
    <name type="common">Spectacular rustgill mushroom</name>
    <name type="synonym">Gymnopilus spectabilis subsp. junonius</name>
    <dbReference type="NCBI Taxonomy" id="109634"/>
    <lineage>
        <taxon>Eukaryota</taxon>
        <taxon>Fungi</taxon>
        <taxon>Dikarya</taxon>
        <taxon>Basidiomycota</taxon>
        <taxon>Agaricomycotina</taxon>
        <taxon>Agaricomycetes</taxon>
        <taxon>Agaricomycetidae</taxon>
        <taxon>Agaricales</taxon>
        <taxon>Agaricineae</taxon>
        <taxon>Hymenogastraceae</taxon>
        <taxon>Gymnopilus</taxon>
    </lineage>
</organism>
<dbReference type="InterPro" id="IPR036318">
    <property type="entry name" value="FAD-bd_PCMH-like_sf"/>
</dbReference>
<evidence type="ECO:0000256" key="1">
    <source>
        <dbReference type="ARBA" id="ARBA00005466"/>
    </source>
</evidence>
<dbReference type="EMBL" id="JADNYJ010000117">
    <property type="protein sequence ID" value="KAF8883172.1"/>
    <property type="molecule type" value="Genomic_DNA"/>
</dbReference>
<evidence type="ECO:0000256" key="3">
    <source>
        <dbReference type="SAM" id="SignalP"/>
    </source>
</evidence>
<feature type="domain" description="FAD-binding PCMH-type" evidence="4">
    <location>
        <begin position="103"/>
        <end position="281"/>
    </location>
</feature>
<comment type="similarity">
    <text evidence="1">Belongs to the oxygen-dependent FAD-linked oxidoreductase family.</text>
</comment>
<dbReference type="Proteomes" id="UP000724874">
    <property type="component" value="Unassembled WGS sequence"/>
</dbReference>
<feature type="chain" id="PRO_5040107815" description="FAD-binding PCMH-type domain-containing protein" evidence="3">
    <location>
        <begin position="20"/>
        <end position="631"/>
    </location>
</feature>
<dbReference type="Pfam" id="PF08031">
    <property type="entry name" value="BBE"/>
    <property type="match status" value="1"/>
</dbReference>
<dbReference type="InterPro" id="IPR012951">
    <property type="entry name" value="BBE"/>
</dbReference>
<dbReference type="GO" id="GO:0016491">
    <property type="term" value="F:oxidoreductase activity"/>
    <property type="evidence" value="ECO:0007669"/>
    <property type="project" value="UniProtKB-KW"/>
</dbReference>
<accession>A0A9P5NGB1</accession>
<gene>
    <name evidence="5" type="ORF">CPB84DRAFT_1750726</name>
</gene>
<evidence type="ECO:0000313" key="6">
    <source>
        <dbReference type="Proteomes" id="UP000724874"/>
    </source>
</evidence>
<evidence type="ECO:0000259" key="4">
    <source>
        <dbReference type="PROSITE" id="PS51387"/>
    </source>
</evidence>
<proteinExistence type="inferred from homology"/>
<reference evidence="5" key="1">
    <citation type="submission" date="2020-11" db="EMBL/GenBank/DDBJ databases">
        <authorList>
            <consortium name="DOE Joint Genome Institute"/>
            <person name="Ahrendt S."/>
            <person name="Riley R."/>
            <person name="Andreopoulos W."/>
            <person name="LaButti K."/>
            <person name="Pangilinan J."/>
            <person name="Ruiz-duenas F.J."/>
            <person name="Barrasa J.M."/>
            <person name="Sanchez-Garcia M."/>
            <person name="Camarero S."/>
            <person name="Miyauchi S."/>
            <person name="Serrano A."/>
            <person name="Linde D."/>
            <person name="Babiker R."/>
            <person name="Drula E."/>
            <person name="Ayuso-Fernandez I."/>
            <person name="Pacheco R."/>
            <person name="Padilla G."/>
            <person name="Ferreira P."/>
            <person name="Barriuso J."/>
            <person name="Kellner H."/>
            <person name="Castanera R."/>
            <person name="Alfaro M."/>
            <person name="Ramirez L."/>
            <person name="Pisabarro A.G."/>
            <person name="Kuo A."/>
            <person name="Tritt A."/>
            <person name="Lipzen A."/>
            <person name="He G."/>
            <person name="Yan M."/>
            <person name="Ng V."/>
            <person name="Cullen D."/>
            <person name="Martin F."/>
            <person name="Rosso M.-N."/>
            <person name="Henrissat B."/>
            <person name="Hibbett D."/>
            <person name="Martinez A.T."/>
            <person name="Grigoriev I.V."/>
        </authorList>
    </citation>
    <scope>NUCLEOTIDE SEQUENCE</scope>
    <source>
        <strain evidence="5">AH 44721</strain>
    </source>
</reference>
<name>A0A9P5NGB1_GYMJU</name>
<dbReference type="Gene3D" id="3.30.465.10">
    <property type="match status" value="1"/>
</dbReference>